<evidence type="ECO:0000256" key="2">
    <source>
        <dbReference type="ARBA" id="ARBA00009425"/>
    </source>
</evidence>
<evidence type="ECO:0000256" key="3">
    <source>
        <dbReference type="ARBA" id="ARBA00022475"/>
    </source>
</evidence>
<feature type="transmembrane region" description="Helical" evidence="7">
    <location>
        <begin position="195"/>
        <end position="220"/>
    </location>
</feature>
<evidence type="ECO:0000256" key="7">
    <source>
        <dbReference type="SAM" id="Phobius"/>
    </source>
</evidence>
<dbReference type="Proteomes" id="UP001432180">
    <property type="component" value="Chromosome"/>
</dbReference>
<gene>
    <name evidence="9" type="ORF">Thiowin_01320</name>
</gene>
<keyword evidence="4 7" id="KW-0812">Transmembrane</keyword>
<keyword evidence="5 7" id="KW-1133">Transmembrane helix</keyword>
<sequence>MSSRLEPKPRQSAAILVVVFLVLLVGLLQWVFFSHQLASPTTGLAELARTELGRAGVTNPVTAVLLNFRALDTLLELAVLLAALLGIWSLAAATPGYQRAGPVYAGMVAWVVPLLILTAGYLLWIGAKAPGGAFQAGALLAAAGVILRLGGAEAAGLPGAVAQRWLAVAGIAVFALVGLGTLLAGRGFLNYPPAWSGWLILLIEIFATLTIATLLAAAYVGSEDEPSTQPGGEHDG</sequence>
<dbReference type="RefSeq" id="WP_328986911.1">
    <property type="nucleotide sequence ID" value="NZ_CP121472.1"/>
</dbReference>
<keyword evidence="3" id="KW-1003">Cell membrane</keyword>
<dbReference type="EMBL" id="CP121472">
    <property type="protein sequence ID" value="WPL16366.1"/>
    <property type="molecule type" value="Genomic_DNA"/>
</dbReference>
<name>A0ABZ0S7Z6_9GAMM</name>
<dbReference type="InterPro" id="IPR007182">
    <property type="entry name" value="MnhB"/>
</dbReference>
<feature type="domain" description="Na+/H+ antiporter MnhB subunit-related protein" evidence="8">
    <location>
        <begin position="107"/>
        <end position="211"/>
    </location>
</feature>
<feature type="transmembrane region" description="Helical" evidence="7">
    <location>
        <begin position="12"/>
        <end position="33"/>
    </location>
</feature>
<evidence type="ECO:0000259" key="8">
    <source>
        <dbReference type="Pfam" id="PF04039"/>
    </source>
</evidence>
<feature type="transmembrane region" description="Helical" evidence="7">
    <location>
        <begin position="133"/>
        <end position="152"/>
    </location>
</feature>
<evidence type="ECO:0000256" key="4">
    <source>
        <dbReference type="ARBA" id="ARBA00022692"/>
    </source>
</evidence>
<organism evidence="9 10">
    <name type="scientific">Thiorhodovibrio winogradskyi</name>
    <dbReference type="NCBI Taxonomy" id="77007"/>
    <lineage>
        <taxon>Bacteria</taxon>
        <taxon>Pseudomonadati</taxon>
        <taxon>Pseudomonadota</taxon>
        <taxon>Gammaproteobacteria</taxon>
        <taxon>Chromatiales</taxon>
        <taxon>Chromatiaceae</taxon>
        <taxon>Thiorhodovibrio</taxon>
    </lineage>
</organism>
<protein>
    <submittedName>
        <fullName evidence="9">Monovalent cation/H+ antiporter subunit B</fullName>
    </submittedName>
</protein>
<comment type="similarity">
    <text evidence="2">Belongs to the CPA3 antiporters (TC 2.A.63) subunit B family.</text>
</comment>
<comment type="subcellular location">
    <subcellularLocation>
        <location evidence="1">Cell membrane</location>
        <topology evidence="1">Multi-pass membrane protein</topology>
    </subcellularLocation>
</comment>
<evidence type="ECO:0000313" key="10">
    <source>
        <dbReference type="Proteomes" id="UP001432180"/>
    </source>
</evidence>
<feature type="transmembrane region" description="Helical" evidence="7">
    <location>
        <begin position="164"/>
        <end position="189"/>
    </location>
</feature>
<feature type="transmembrane region" description="Helical" evidence="7">
    <location>
        <begin position="74"/>
        <end position="91"/>
    </location>
</feature>
<keyword evidence="10" id="KW-1185">Reference proteome</keyword>
<evidence type="ECO:0000256" key="6">
    <source>
        <dbReference type="ARBA" id="ARBA00023136"/>
    </source>
</evidence>
<evidence type="ECO:0000256" key="5">
    <source>
        <dbReference type="ARBA" id="ARBA00022989"/>
    </source>
</evidence>
<reference evidence="9 10" key="1">
    <citation type="journal article" date="2023" name="Microorganisms">
        <title>Thiorhodovibrio frisius and Trv. litoralis spp. nov., Two Novel Members from a Clade of Fastidious Purple Sulfur Bacteria That Exhibit Unique Red-Shifted Light-Harvesting Capabilities.</title>
        <authorList>
            <person name="Methner A."/>
            <person name="Kuzyk S.B."/>
            <person name="Petersen J."/>
            <person name="Bauer S."/>
            <person name="Brinkmann H."/>
            <person name="Sichau K."/>
            <person name="Wanner G."/>
            <person name="Wolf J."/>
            <person name="Neumann-Schaal M."/>
            <person name="Henke P."/>
            <person name="Tank M."/>
            <person name="Sproer C."/>
            <person name="Bunk B."/>
            <person name="Overmann J."/>
        </authorList>
    </citation>
    <scope>NUCLEOTIDE SEQUENCE [LARGE SCALE GENOMIC DNA]</scope>
    <source>
        <strain evidence="9 10">DSM 6702</strain>
    </source>
</reference>
<proteinExistence type="inferred from homology"/>
<dbReference type="PANTHER" id="PTHR33932:SF4">
    <property type="entry name" value="NA(+)_H(+) ANTIPORTER SUBUNIT B"/>
    <property type="match status" value="1"/>
</dbReference>
<evidence type="ECO:0000256" key="1">
    <source>
        <dbReference type="ARBA" id="ARBA00004651"/>
    </source>
</evidence>
<dbReference type="Pfam" id="PF04039">
    <property type="entry name" value="MnhB"/>
    <property type="match status" value="1"/>
</dbReference>
<dbReference type="InterPro" id="IPR050622">
    <property type="entry name" value="CPA3_antiporter_subunitB"/>
</dbReference>
<evidence type="ECO:0000313" key="9">
    <source>
        <dbReference type="EMBL" id="WPL16366.1"/>
    </source>
</evidence>
<accession>A0ABZ0S7Z6</accession>
<keyword evidence="6 7" id="KW-0472">Membrane</keyword>
<feature type="transmembrane region" description="Helical" evidence="7">
    <location>
        <begin position="103"/>
        <end position="127"/>
    </location>
</feature>
<dbReference type="PANTHER" id="PTHR33932">
    <property type="entry name" value="NA(+)/H(+) ANTIPORTER SUBUNIT B"/>
    <property type="match status" value="1"/>
</dbReference>